<comment type="caution">
    <text evidence="2">The sequence shown here is derived from an EMBL/GenBank/DDBJ whole genome shotgun (WGS) entry which is preliminary data.</text>
</comment>
<keyword evidence="3" id="KW-1185">Reference proteome</keyword>
<accession>A0AA88KP61</accession>
<evidence type="ECO:0000256" key="1">
    <source>
        <dbReference type="SAM" id="MobiDB-lite"/>
    </source>
</evidence>
<feature type="compositionally biased region" description="Polar residues" evidence="1">
    <location>
        <begin position="202"/>
        <end position="211"/>
    </location>
</feature>
<feature type="compositionally biased region" description="Polar residues" evidence="1">
    <location>
        <begin position="224"/>
        <end position="234"/>
    </location>
</feature>
<reference evidence="2 3" key="1">
    <citation type="journal article" date="2018" name="BMC Genomics">
        <title>The genome of Naegleria lovaniensis, the basis for a comparative approach to unravel pathogenicity factors of the human pathogenic amoeba N. fowleri.</title>
        <authorList>
            <person name="Liechti N."/>
            <person name="Schurch N."/>
            <person name="Bruggmann R."/>
            <person name="Wittwer M."/>
        </authorList>
    </citation>
    <scope>NUCLEOTIDE SEQUENCE [LARGE SCALE GENOMIC DNA]</scope>
    <source>
        <strain evidence="2 3">ATCC 30569</strain>
    </source>
</reference>
<evidence type="ECO:0000313" key="2">
    <source>
        <dbReference type="EMBL" id="KAG2392843.1"/>
    </source>
</evidence>
<evidence type="ECO:0000313" key="3">
    <source>
        <dbReference type="Proteomes" id="UP000816034"/>
    </source>
</evidence>
<gene>
    <name evidence="2" type="ORF">C9374_009420</name>
</gene>
<feature type="region of interest" description="Disordered" evidence="1">
    <location>
        <begin position="175"/>
        <end position="258"/>
    </location>
</feature>
<sequence>MEYFALTLFESLNFDQFKDLHGKSLLDCTNESEAIEYIGKKGTATDLMVQILVDDECTTTLRRRKPKIQFAKLKGSPTQIPSSGELKLHALYLGKNKEMTDYHWVTYRPHYEYVTSESNNKKQQELIIDIVKPVPGHPKGFSKGNMWLIIDFQNERGVGVINQQFTFNASKAITNKTKQQRTQQHSTNKRKSLDDGAALENQGESEINQTESSHKKQKHYSITAMASTSSSNEPPQVEEPTHGIQKRSPMEQHPCMWM</sequence>
<proteinExistence type="predicted"/>
<dbReference type="EMBL" id="PYSW02000003">
    <property type="protein sequence ID" value="KAG2392843.1"/>
    <property type="molecule type" value="Genomic_DNA"/>
</dbReference>
<dbReference type="Proteomes" id="UP000816034">
    <property type="component" value="Unassembled WGS sequence"/>
</dbReference>
<dbReference type="GeneID" id="68101874"/>
<name>A0AA88KP61_NAELO</name>
<protein>
    <submittedName>
        <fullName evidence="2">Uncharacterized protein</fullName>
    </submittedName>
</protein>
<dbReference type="AlphaFoldDB" id="A0AA88KP61"/>
<organism evidence="2 3">
    <name type="scientific">Naegleria lovaniensis</name>
    <name type="common">Amoeba</name>
    <dbReference type="NCBI Taxonomy" id="51637"/>
    <lineage>
        <taxon>Eukaryota</taxon>
        <taxon>Discoba</taxon>
        <taxon>Heterolobosea</taxon>
        <taxon>Tetramitia</taxon>
        <taxon>Eutetramitia</taxon>
        <taxon>Vahlkampfiidae</taxon>
        <taxon>Naegleria</taxon>
    </lineage>
</organism>
<feature type="compositionally biased region" description="Polar residues" evidence="1">
    <location>
        <begin position="175"/>
        <end position="186"/>
    </location>
</feature>
<dbReference type="RefSeq" id="XP_044554737.1">
    <property type="nucleotide sequence ID" value="XM_044699606.1"/>
</dbReference>